<evidence type="ECO:0000256" key="1">
    <source>
        <dbReference type="SAM" id="MobiDB-lite"/>
    </source>
</evidence>
<dbReference type="RefSeq" id="WP_204415663.1">
    <property type="nucleotide sequence ID" value="NZ_JAFBED010000004.1"/>
</dbReference>
<dbReference type="InterPro" id="IPR012337">
    <property type="entry name" value="RNaseH-like_sf"/>
</dbReference>
<dbReference type="InterPro" id="IPR001584">
    <property type="entry name" value="Integrase_cat-core"/>
</dbReference>
<dbReference type="InterPro" id="IPR015378">
    <property type="entry name" value="Transposase-like_Mu_C"/>
</dbReference>
<feature type="region of interest" description="Disordered" evidence="1">
    <location>
        <begin position="611"/>
        <end position="636"/>
    </location>
</feature>
<evidence type="ECO:0000259" key="2">
    <source>
        <dbReference type="PROSITE" id="PS50994"/>
    </source>
</evidence>
<dbReference type="SUPFAM" id="SSF53098">
    <property type="entry name" value="Ribonuclease H-like"/>
    <property type="match status" value="1"/>
</dbReference>
<dbReference type="PANTHER" id="PTHR35004:SF6">
    <property type="entry name" value="TRANSPOSASE"/>
    <property type="match status" value="1"/>
</dbReference>
<evidence type="ECO:0000313" key="3">
    <source>
        <dbReference type="EMBL" id="MBM7620163.1"/>
    </source>
</evidence>
<keyword evidence="4" id="KW-1185">Reference proteome</keyword>
<dbReference type="Pfam" id="PF09299">
    <property type="entry name" value="Mu-transpos_C"/>
    <property type="match status" value="1"/>
</dbReference>
<name>A0ABS2NZP7_9BACI</name>
<dbReference type="Proteomes" id="UP000737402">
    <property type="component" value="Unassembled WGS sequence"/>
</dbReference>
<proteinExistence type="predicted"/>
<accession>A0ABS2NZP7</accession>
<dbReference type="InterPro" id="IPR036397">
    <property type="entry name" value="RNaseH_sf"/>
</dbReference>
<evidence type="ECO:0000313" key="4">
    <source>
        <dbReference type="Proteomes" id="UP000737402"/>
    </source>
</evidence>
<feature type="compositionally biased region" description="Basic and acidic residues" evidence="1">
    <location>
        <begin position="613"/>
        <end position="624"/>
    </location>
</feature>
<dbReference type="PANTHER" id="PTHR35004">
    <property type="entry name" value="TRANSPOSASE RV3428C-RELATED"/>
    <property type="match status" value="1"/>
</dbReference>
<dbReference type="PROSITE" id="PS50994">
    <property type="entry name" value="INTEGRASE"/>
    <property type="match status" value="1"/>
</dbReference>
<gene>
    <name evidence="3" type="ORF">JOC95_002016</name>
</gene>
<dbReference type="EMBL" id="JAFBED010000004">
    <property type="protein sequence ID" value="MBM7620163.1"/>
    <property type="molecule type" value="Genomic_DNA"/>
</dbReference>
<comment type="caution">
    <text evidence="3">The sequence shown here is derived from an EMBL/GenBank/DDBJ whole genome shotgun (WGS) entry which is preliminary data.</text>
</comment>
<dbReference type="Gene3D" id="3.30.420.10">
    <property type="entry name" value="Ribonuclease H-like superfamily/Ribonuclease H"/>
    <property type="match status" value="1"/>
</dbReference>
<sequence>MAKAFLIKGEKFTMHGNDYEINEETASGTFKVQNLTNQVEVIFSRKQLVNNLIEGKLKFERVGKNTEGIHVKTPVFDDVSELPEQYAKEMRFRFKAIEPLLVIGEGESLNPYIMKRLEELKNKGEKGVSRASLYRWLKAYRESEGEMYSLVSSFHNCGPKDNNLQREVEIIIDHMIEKHYMKAERTTIETLHLLIYNHIDEENKNREVDDRLKHPSISTVRRRVKTKDLYEVEKKRKGKLAAFNKHGYVTLQEKPKYPLQRVEADHTRLDIFLVDDETRLPLGRPYITKLIDCFTGYPLGMYIGFEHSSYTTIMHAMKHAFFPKTYLKDKYPSIKNDWVAYGIPENLIVDCGKDFKSNHLADACKEFGINLIHCPPRKPWWKGVIERHFRTQNQQLIHQSFGTTFSNVLDKGEYNPKKHAVIGFKRFLEIYHKWVVDVYGMKKHDGVKGVPSLLWEKSFKDMPLPGFPKSSLDWTIKLMKMGHGTIQNTGIRYQYLFYQSLELKSLGKRLSKGQKVKFKYDPTNLGKIYVWDEKHNRYIEVYCGDQEYSQGLNEYTHKIIIKYARKDVNEVDMSALAAAKASIIHMLEEEKEQTLTKKLQYSRVKGTGSNVELDGKVEENKEKPATSSFQESFSKQEEVSKVHKEIQLFEDDENDWGYVDAR</sequence>
<protein>
    <submittedName>
        <fullName evidence="3">Transposase</fullName>
    </submittedName>
</protein>
<organism evidence="3 4">
    <name type="scientific">Sutcliffiella tianshenii</name>
    <dbReference type="NCBI Taxonomy" id="1463404"/>
    <lineage>
        <taxon>Bacteria</taxon>
        <taxon>Bacillati</taxon>
        <taxon>Bacillota</taxon>
        <taxon>Bacilli</taxon>
        <taxon>Bacillales</taxon>
        <taxon>Bacillaceae</taxon>
        <taxon>Sutcliffiella</taxon>
    </lineage>
</organism>
<reference evidence="3 4" key="1">
    <citation type="submission" date="2021-01" db="EMBL/GenBank/DDBJ databases">
        <title>Genomic Encyclopedia of Type Strains, Phase IV (KMG-IV): sequencing the most valuable type-strain genomes for metagenomic binning, comparative biology and taxonomic classification.</title>
        <authorList>
            <person name="Goeker M."/>
        </authorList>
    </citation>
    <scope>NUCLEOTIDE SEQUENCE [LARGE SCALE GENOMIC DNA]</scope>
    <source>
        <strain evidence="3 4">DSM 25879</strain>
    </source>
</reference>
<feature type="domain" description="Integrase catalytic" evidence="2">
    <location>
        <begin position="254"/>
        <end position="459"/>
    </location>
</feature>